<dbReference type="WBParaSite" id="RSKR_0000806100.1">
    <property type="protein sequence ID" value="RSKR_0000806100.1"/>
    <property type="gene ID" value="RSKR_0000806100"/>
</dbReference>
<dbReference type="Proteomes" id="UP000095286">
    <property type="component" value="Unplaced"/>
</dbReference>
<organism evidence="1 2">
    <name type="scientific">Rhabditophanes sp. KR3021</name>
    <dbReference type="NCBI Taxonomy" id="114890"/>
    <lineage>
        <taxon>Eukaryota</taxon>
        <taxon>Metazoa</taxon>
        <taxon>Ecdysozoa</taxon>
        <taxon>Nematoda</taxon>
        <taxon>Chromadorea</taxon>
        <taxon>Rhabditida</taxon>
        <taxon>Tylenchina</taxon>
        <taxon>Panagrolaimomorpha</taxon>
        <taxon>Strongyloidoidea</taxon>
        <taxon>Alloionematidae</taxon>
        <taxon>Rhabditophanes</taxon>
    </lineage>
</organism>
<evidence type="ECO:0000313" key="2">
    <source>
        <dbReference type="WBParaSite" id="RSKR_0000806100.1"/>
    </source>
</evidence>
<accession>A0AC35U7A5</accession>
<evidence type="ECO:0000313" key="1">
    <source>
        <dbReference type="Proteomes" id="UP000095286"/>
    </source>
</evidence>
<sequence length="346" mass="39794">MNESIPVIEEDNDCFQNYEESDRILLGVVAFPFLLFGLSANFISLKIFLHKLMRLQTLNWYLMIISISDSGILLGAFFVLTLPRISELLVYASTVKMSYHLAPFMYGIMTVAQTVSVWMNTVMSLHRFIGVCVPFRASNILTPGNVKRVIGGVLIGAALFNMSRFFEVTVADNCFAEYFNAEIPRLSTTNLRDNVVYKMIFYEWSYTLFMFVIPFTILIIVNTAVIIAVHRSRKIHAKLNVYADDVRRQDLAKEISTSIMLVAIVLAFLCCNTLTFVVNILEKLEWNSAYRTTVPYANLFVIINSIINMCIYCLFSDKYRQLFWFYVRLMPCRGKNGQFEAVFNNH</sequence>
<reference evidence="2" key="1">
    <citation type="submission" date="2016-11" db="UniProtKB">
        <authorList>
            <consortium name="WormBaseParasite"/>
        </authorList>
    </citation>
    <scope>IDENTIFICATION</scope>
    <source>
        <strain evidence="2">KR3021</strain>
    </source>
</reference>
<name>A0AC35U7A5_9BILA</name>
<proteinExistence type="predicted"/>
<protein>
    <submittedName>
        <fullName evidence="2">G_PROTEIN_RECEP_F1_2 domain-containing protein</fullName>
    </submittedName>
</protein>